<accession>A0A8X6JRQ8</accession>
<gene>
    <name evidence="2" type="ORF">TNIN_354621</name>
</gene>
<proteinExistence type="predicted"/>
<evidence type="ECO:0000313" key="3">
    <source>
        <dbReference type="Proteomes" id="UP000886998"/>
    </source>
</evidence>
<keyword evidence="3" id="KW-1185">Reference proteome</keyword>
<evidence type="ECO:0000313" key="2">
    <source>
        <dbReference type="EMBL" id="GFS32376.1"/>
    </source>
</evidence>
<evidence type="ECO:0000256" key="1">
    <source>
        <dbReference type="SAM" id="MobiDB-lite"/>
    </source>
</evidence>
<name>A0A8X6JRQ8_9ARAC</name>
<protein>
    <submittedName>
        <fullName evidence="2">Uncharacterized protein</fullName>
    </submittedName>
</protein>
<dbReference type="Proteomes" id="UP000886998">
    <property type="component" value="Unassembled WGS sequence"/>
</dbReference>
<comment type="caution">
    <text evidence="2">The sequence shown here is derived from an EMBL/GenBank/DDBJ whole genome shotgun (WGS) entry which is preliminary data.</text>
</comment>
<organism evidence="2 3">
    <name type="scientific">Trichonephila inaurata madagascariensis</name>
    <dbReference type="NCBI Taxonomy" id="2747483"/>
    <lineage>
        <taxon>Eukaryota</taxon>
        <taxon>Metazoa</taxon>
        <taxon>Ecdysozoa</taxon>
        <taxon>Arthropoda</taxon>
        <taxon>Chelicerata</taxon>
        <taxon>Arachnida</taxon>
        <taxon>Araneae</taxon>
        <taxon>Araneomorphae</taxon>
        <taxon>Entelegynae</taxon>
        <taxon>Araneoidea</taxon>
        <taxon>Nephilidae</taxon>
        <taxon>Trichonephila</taxon>
        <taxon>Trichonephila inaurata</taxon>
    </lineage>
</organism>
<sequence length="93" mass="10447">MGFNKFFSSMQKILHIKHPSIPSLGPSTSKPVGRIGIRNRGGKSRPRQDDCFKKLPLFRFFSQHGPKAQKDKGSLSKFLGELPGRVKNPGQER</sequence>
<reference evidence="2" key="1">
    <citation type="submission" date="2020-08" db="EMBL/GenBank/DDBJ databases">
        <title>Multicomponent nature underlies the extraordinary mechanical properties of spider dragline silk.</title>
        <authorList>
            <person name="Kono N."/>
            <person name="Nakamura H."/>
            <person name="Mori M."/>
            <person name="Yoshida Y."/>
            <person name="Ohtoshi R."/>
            <person name="Malay A.D."/>
            <person name="Moran D.A.P."/>
            <person name="Tomita M."/>
            <person name="Numata K."/>
            <person name="Arakawa K."/>
        </authorList>
    </citation>
    <scope>NUCLEOTIDE SEQUENCE</scope>
</reference>
<feature type="region of interest" description="Disordered" evidence="1">
    <location>
        <begin position="18"/>
        <end position="49"/>
    </location>
</feature>
<dbReference type="EMBL" id="BMAV01024349">
    <property type="protein sequence ID" value="GFS32376.1"/>
    <property type="molecule type" value="Genomic_DNA"/>
</dbReference>
<dbReference type="AlphaFoldDB" id="A0A8X6JRQ8"/>
<feature type="region of interest" description="Disordered" evidence="1">
    <location>
        <begin position="63"/>
        <end position="93"/>
    </location>
</feature>